<keyword evidence="3" id="KW-1185">Reference proteome</keyword>
<evidence type="ECO:0000313" key="2">
    <source>
        <dbReference type="EMBL" id="OLP93390.1"/>
    </source>
</evidence>
<sequence length="148" mass="16300">MPQTWPPAALPRHVISHRRCCACPANPGSISLPGLCPSALPFRSRKFHRRGRHERAKRLEGVDEGNANLPFAEGEEAQQVDQPHFLYLHMRKFHRRGRHERAKRLEGVDEGNANLPFAEGEEGAEPEGSNAASRVGEDLAALPDAGAT</sequence>
<evidence type="ECO:0000313" key="3">
    <source>
        <dbReference type="Proteomes" id="UP000186817"/>
    </source>
</evidence>
<feature type="region of interest" description="Disordered" evidence="1">
    <location>
        <begin position="98"/>
        <end position="148"/>
    </location>
</feature>
<comment type="caution">
    <text evidence="2">The sequence shown here is derived from an EMBL/GenBank/DDBJ whole genome shotgun (WGS) entry which is preliminary data.</text>
</comment>
<dbReference type="AlphaFoldDB" id="A0A1Q9DEA0"/>
<evidence type="ECO:0000256" key="1">
    <source>
        <dbReference type="SAM" id="MobiDB-lite"/>
    </source>
</evidence>
<protein>
    <submittedName>
        <fullName evidence="2">Uncharacterized protein</fullName>
    </submittedName>
</protein>
<dbReference type="EMBL" id="LSRX01000583">
    <property type="protein sequence ID" value="OLP93390.1"/>
    <property type="molecule type" value="Genomic_DNA"/>
</dbReference>
<proteinExistence type="predicted"/>
<accession>A0A1Q9DEA0</accession>
<name>A0A1Q9DEA0_SYMMI</name>
<dbReference type="Proteomes" id="UP000186817">
    <property type="component" value="Unassembled WGS sequence"/>
</dbReference>
<gene>
    <name evidence="2" type="ORF">AK812_SmicGene24723</name>
</gene>
<organism evidence="2 3">
    <name type="scientific">Symbiodinium microadriaticum</name>
    <name type="common">Dinoflagellate</name>
    <name type="synonym">Zooxanthella microadriatica</name>
    <dbReference type="NCBI Taxonomy" id="2951"/>
    <lineage>
        <taxon>Eukaryota</taxon>
        <taxon>Sar</taxon>
        <taxon>Alveolata</taxon>
        <taxon>Dinophyceae</taxon>
        <taxon>Suessiales</taxon>
        <taxon>Symbiodiniaceae</taxon>
        <taxon>Symbiodinium</taxon>
    </lineage>
</organism>
<reference evidence="2 3" key="1">
    <citation type="submission" date="2016-02" db="EMBL/GenBank/DDBJ databases">
        <title>Genome analysis of coral dinoflagellate symbionts highlights evolutionary adaptations to a symbiotic lifestyle.</title>
        <authorList>
            <person name="Aranda M."/>
            <person name="Li Y."/>
            <person name="Liew Y.J."/>
            <person name="Baumgarten S."/>
            <person name="Simakov O."/>
            <person name="Wilson M."/>
            <person name="Piel J."/>
            <person name="Ashoor H."/>
            <person name="Bougouffa S."/>
            <person name="Bajic V.B."/>
            <person name="Ryu T."/>
            <person name="Ravasi T."/>
            <person name="Bayer T."/>
            <person name="Micklem G."/>
            <person name="Kim H."/>
            <person name="Bhak J."/>
            <person name="Lajeunesse T.C."/>
            <person name="Voolstra C.R."/>
        </authorList>
    </citation>
    <scope>NUCLEOTIDE SEQUENCE [LARGE SCALE GENOMIC DNA]</scope>
    <source>
        <strain evidence="2 3">CCMP2467</strain>
    </source>
</reference>